<organism evidence="1 2">
    <name type="scientific">Dictyobacter alpinus</name>
    <dbReference type="NCBI Taxonomy" id="2014873"/>
    <lineage>
        <taxon>Bacteria</taxon>
        <taxon>Bacillati</taxon>
        <taxon>Chloroflexota</taxon>
        <taxon>Ktedonobacteria</taxon>
        <taxon>Ktedonobacterales</taxon>
        <taxon>Dictyobacteraceae</taxon>
        <taxon>Dictyobacter</taxon>
    </lineage>
</organism>
<dbReference type="EMBL" id="BIFT01000001">
    <property type="protein sequence ID" value="GCE25762.1"/>
    <property type="molecule type" value="Genomic_DNA"/>
</dbReference>
<proteinExistence type="predicted"/>
<dbReference type="Proteomes" id="UP000287171">
    <property type="component" value="Unassembled WGS sequence"/>
</dbReference>
<keyword evidence="2" id="KW-1185">Reference proteome</keyword>
<comment type="caution">
    <text evidence="1">The sequence shown here is derived from an EMBL/GenBank/DDBJ whole genome shotgun (WGS) entry which is preliminary data.</text>
</comment>
<name>A0A402B334_9CHLR</name>
<reference evidence="2" key="1">
    <citation type="submission" date="2018-12" db="EMBL/GenBank/DDBJ databases">
        <title>Tengunoibacter tsumagoiensis gen. nov., sp. nov., Dictyobacter kobayashii sp. nov., D. alpinus sp. nov., and D. joshuensis sp. nov. and description of Dictyobacteraceae fam. nov. within the order Ktedonobacterales isolated from Tengu-no-mugimeshi.</title>
        <authorList>
            <person name="Wang C.M."/>
            <person name="Zheng Y."/>
            <person name="Sakai Y."/>
            <person name="Toyoda A."/>
            <person name="Minakuchi Y."/>
            <person name="Abe K."/>
            <person name="Yokota A."/>
            <person name="Yabe S."/>
        </authorList>
    </citation>
    <scope>NUCLEOTIDE SEQUENCE [LARGE SCALE GENOMIC DNA]</scope>
    <source>
        <strain evidence="2">Uno16</strain>
    </source>
</reference>
<dbReference type="AlphaFoldDB" id="A0A402B334"/>
<protein>
    <submittedName>
        <fullName evidence="1">Uncharacterized protein</fullName>
    </submittedName>
</protein>
<sequence>MVRLIFYTVWQKYAYDMHFLKVVYTKLRPPACGGSGGVNDVGISPHPGMKGSPAHLHLPGL</sequence>
<accession>A0A402B334</accession>
<evidence type="ECO:0000313" key="1">
    <source>
        <dbReference type="EMBL" id="GCE25762.1"/>
    </source>
</evidence>
<gene>
    <name evidence="1" type="ORF">KDA_12460</name>
</gene>
<evidence type="ECO:0000313" key="2">
    <source>
        <dbReference type="Proteomes" id="UP000287171"/>
    </source>
</evidence>